<dbReference type="Gene3D" id="3.40.50.360">
    <property type="match status" value="1"/>
</dbReference>
<dbReference type="Proteomes" id="UP000650466">
    <property type="component" value="Unassembled WGS sequence"/>
</dbReference>
<evidence type="ECO:0000313" key="4">
    <source>
        <dbReference type="Proteomes" id="UP000650466"/>
    </source>
</evidence>
<sequence>MEKKGQGIRIIGLCGSTRAGSYNRAILQTAATYFSRNVSYMEADITMLPFYNQDLEANLPESVVHFVELVKSADGLLISTPEYNYSLPGILKNALEWGSRPTFDFPLNEKPVAIIGASRGMFGPVRSHMHLRDVLFGCNAAPISRPEVYINYSSTKIDANGNVTDESTITLLKTAVEELTNQVVAKKRVNEK</sequence>
<dbReference type="PANTHER" id="PTHR30543">
    <property type="entry name" value="CHROMATE REDUCTASE"/>
    <property type="match status" value="1"/>
</dbReference>
<keyword evidence="4" id="KW-1185">Reference proteome</keyword>
<proteinExistence type="inferred from homology"/>
<organism evidence="3 4">
    <name type="scientific">Paenibacillus sedimenti</name>
    <dbReference type="NCBI Taxonomy" id="2770274"/>
    <lineage>
        <taxon>Bacteria</taxon>
        <taxon>Bacillati</taxon>
        <taxon>Bacillota</taxon>
        <taxon>Bacilli</taxon>
        <taxon>Bacillales</taxon>
        <taxon>Paenibacillaceae</taxon>
        <taxon>Paenibacillus</taxon>
    </lineage>
</organism>
<dbReference type="InterPro" id="IPR005025">
    <property type="entry name" value="FMN_Rdtase-like_dom"/>
</dbReference>
<dbReference type="AlphaFoldDB" id="A0A926KQH4"/>
<comment type="caution">
    <text evidence="3">The sequence shown here is derived from an EMBL/GenBank/DDBJ whole genome shotgun (WGS) entry which is preliminary data.</text>
</comment>
<comment type="similarity">
    <text evidence="1">Belongs to the azoreductase type 2 family.</text>
</comment>
<accession>A0A926KQH4</accession>
<feature type="domain" description="NADPH-dependent FMN reductase-like" evidence="2">
    <location>
        <begin position="9"/>
        <end position="152"/>
    </location>
</feature>
<dbReference type="RefSeq" id="WP_188174265.1">
    <property type="nucleotide sequence ID" value="NZ_JACVVD010000003.1"/>
</dbReference>
<evidence type="ECO:0000256" key="1">
    <source>
        <dbReference type="ARBA" id="ARBA00009428"/>
    </source>
</evidence>
<dbReference type="GO" id="GO:0016491">
    <property type="term" value="F:oxidoreductase activity"/>
    <property type="evidence" value="ECO:0007669"/>
    <property type="project" value="InterPro"/>
</dbReference>
<dbReference type="InterPro" id="IPR050712">
    <property type="entry name" value="NAD(P)H-dep_reductase"/>
</dbReference>
<dbReference type="GO" id="GO:0005829">
    <property type="term" value="C:cytosol"/>
    <property type="evidence" value="ECO:0007669"/>
    <property type="project" value="TreeGrafter"/>
</dbReference>
<dbReference type="PANTHER" id="PTHR30543:SF21">
    <property type="entry name" value="NAD(P)H-DEPENDENT FMN REDUCTASE LOT6"/>
    <property type="match status" value="1"/>
</dbReference>
<dbReference type="SUPFAM" id="SSF52218">
    <property type="entry name" value="Flavoproteins"/>
    <property type="match status" value="1"/>
</dbReference>
<gene>
    <name evidence="3" type="ORF">ICC18_10105</name>
</gene>
<protein>
    <submittedName>
        <fullName evidence="3">NAD(P)H-dependent oxidoreductase</fullName>
    </submittedName>
</protein>
<name>A0A926KQH4_9BACL</name>
<reference evidence="3" key="1">
    <citation type="submission" date="2020-09" db="EMBL/GenBank/DDBJ databases">
        <title>Draft Genome Sequence of Paenibacillus sp. WST5.</title>
        <authorList>
            <person name="Bao Z."/>
        </authorList>
    </citation>
    <scope>NUCLEOTIDE SEQUENCE</scope>
    <source>
        <strain evidence="3">WST5</strain>
    </source>
</reference>
<dbReference type="EMBL" id="JACVVD010000003">
    <property type="protein sequence ID" value="MBD0380468.1"/>
    <property type="molecule type" value="Genomic_DNA"/>
</dbReference>
<dbReference type="InterPro" id="IPR029039">
    <property type="entry name" value="Flavoprotein-like_sf"/>
</dbReference>
<evidence type="ECO:0000313" key="3">
    <source>
        <dbReference type="EMBL" id="MBD0380468.1"/>
    </source>
</evidence>
<evidence type="ECO:0000259" key="2">
    <source>
        <dbReference type="Pfam" id="PF03358"/>
    </source>
</evidence>
<dbReference type="Pfam" id="PF03358">
    <property type="entry name" value="FMN_red"/>
    <property type="match status" value="1"/>
</dbReference>
<dbReference type="GO" id="GO:0010181">
    <property type="term" value="F:FMN binding"/>
    <property type="evidence" value="ECO:0007669"/>
    <property type="project" value="TreeGrafter"/>
</dbReference>